<evidence type="ECO:0000256" key="1">
    <source>
        <dbReference type="SAM" id="MobiDB-lite"/>
    </source>
</evidence>
<protein>
    <recommendedName>
        <fullName evidence="4">DUF4261 domain-containing protein</fullName>
    </recommendedName>
</protein>
<dbReference type="Proteomes" id="UP001551675">
    <property type="component" value="Unassembled WGS sequence"/>
</dbReference>
<comment type="caution">
    <text evidence="2">The sequence shown here is derived from an EMBL/GenBank/DDBJ whole genome shotgun (WGS) entry which is preliminary data.</text>
</comment>
<sequence>MPSPRLLSGSLAHLLSDNALEHLRAAGIARHAELSTSPEGLRGLLTRRGLPVHEALVSLEAQAGGAAFPGGRVLGAACFLRACPSLRLRDLPEITEGTALPIYGLPDHLAEWESPFGLMSASGAISLFDAPFGPVPAFSSLEHFLEVLALAPLSGGLHTLRVNALCGETLAGLVGALPHAAAMGEYTSGWIGTGVWVKELRIALPDGRDWSGHHGTFISTEHTDLLVDTIDLLLEQGFRLGYQGPSSEPQPGEPLVLSFVDENPELGYRTRTRVNVWGRRHAYKISTQPEPTTHRETTTNRPQSH</sequence>
<gene>
    <name evidence="2" type="ORF">AB0I59_11325</name>
</gene>
<keyword evidence="3" id="KW-1185">Reference proteome</keyword>
<feature type="region of interest" description="Disordered" evidence="1">
    <location>
        <begin position="282"/>
        <end position="305"/>
    </location>
</feature>
<reference evidence="2 3" key="1">
    <citation type="submission" date="2024-06" db="EMBL/GenBank/DDBJ databases">
        <title>The Natural Products Discovery Center: Release of the First 8490 Sequenced Strains for Exploring Actinobacteria Biosynthetic Diversity.</title>
        <authorList>
            <person name="Kalkreuter E."/>
            <person name="Kautsar S.A."/>
            <person name="Yang D."/>
            <person name="Bader C.D."/>
            <person name="Teijaro C.N."/>
            <person name="Fluegel L."/>
            <person name="Davis C.M."/>
            <person name="Simpson J.R."/>
            <person name="Lauterbach L."/>
            <person name="Steele A.D."/>
            <person name="Gui C."/>
            <person name="Meng S."/>
            <person name="Li G."/>
            <person name="Viehrig K."/>
            <person name="Ye F."/>
            <person name="Su P."/>
            <person name="Kiefer A.F."/>
            <person name="Nichols A."/>
            <person name="Cepeda A.J."/>
            <person name="Yan W."/>
            <person name="Fan B."/>
            <person name="Jiang Y."/>
            <person name="Adhikari A."/>
            <person name="Zheng C.-J."/>
            <person name="Schuster L."/>
            <person name="Cowan T.M."/>
            <person name="Smanski M.J."/>
            <person name="Chevrette M.G."/>
            <person name="De Carvalho L.P.S."/>
            <person name="Shen B."/>
        </authorList>
    </citation>
    <scope>NUCLEOTIDE SEQUENCE [LARGE SCALE GENOMIC DNA]</scope>
    <source>
        <strain evidence="2 3">NPDC050100</strain>
    </source>
</reference>
<dbReference type="RefSeq" id="WP_358132121.1">
    <property type="nucleotide sequence ID" value="NZ_JBFALK010000005.1"/>
</dbReference>
<name>A0ABV3GCC1_MICGL</name>
<evidence type="ECO:0000313" key="2">
    <source>
        <dbReference type="EMBL" id="MEV0969217.1"/>
    </source>
</evidence>
<evidence type="ECO:0008006" key="4">
    <source>
        <dbReference type="Google" id="ProtNLM"/>
    </source>
</evidence>
<organism evidence="2 3">
    <name type="scientific">Microtetraspora glauca</name>
    <dbReference type="NCBI Taxonomy" id="1996"/>
    <lineage>
        <taxon>Bacteria</taxon>
        <taxon>Bacillati</taxon>
        <taxon>Actinomycetota</taxon>
        <taxon>Actinomycetes</taxon>
        <taxon>Streptosporangiales</taxon>
        <taxon>Streptosporangiaceae</taxon>
        <taxon>Microtetraspora</taxon>
    </lineage>
</organism>
<accession>A0ABV3GCC1</accession>
<evidence type="ECO:0000313" key="3">
    <source>
        <dbReference type="Proteomes" id="UP001551675"/>
    </source>
</evidence>
<dbReference type="EMBL" id="JBFALK010000005">
    <property type="protein sequence ID" value="MEV0969217.1"/>
    <property type="molecule type" value="Genomic_DNA"/>
</dbReference>
<proteinExistence type="predicted"/>